<feature type="compositionally biased region" description="Basic and acidic residues" evidence="1">
    <location>
        <begin position="119"/>
        <end position="131"/>
    </location>
</feature>
<gene>
    <name evidence="2" type="ORF">PHYSODRAFT_304299</name>
</gene>
<accession>G4ZZN8</accession>
<proteinExistence type="predicted"/>
<dbReference type="RefSeq" id="XP_009533129.1">
    <property type="nucleotide sequence ID" value="XM_009534834.1"/>
</dbReference>
<feature type="compositionally biased region" description="Basic and acidic residues" evidence="1">
    <location>
        <begin position="19"/>
        <end position="35"/>
    </location>
</feature>
<keyword evidence="3" id="KW-1185">Reference proteome</keyword>
<sequence length="179" mass="20887">MAARDEQERARLRSLGEVMKTRIPERDMNRSERKQQKSTQRKHAIEESRRKAAADTEVATLQMRLHQLKEQQAPERDDLQHQFEKAVAQQRVAAFQEAQAISRDAERMRDEAIAGAEAAADRVKQEEERAQKERHHRAQEEQARRALDQERFDAQQEEIRILREQIAAANHPRGRSPSP</sequence>
<feature type="compositionally biased region" description="Basic and acidic residues" evidence="1">
    <location>
        <begin position="43"/>
        <end position="54"/>
    </location>
</feature>
<dbReference type="GeneID" id="20642390"/>
<dbReference type="InParanoid" id="G4ZZN8"/>
<dbReference type="SMR" id="G4ZZN8"/>
<dbReference type="KEGG" id="psoj:PHYSODRAFT_304299"/>
<dbReference type="AlphaFoldDB" id="G4ZZN8"/>
<protein>
    <submittedName>
        <fullName evidence="2">Uncharacterized protein</fullName>
    </submittedName>
</protein>
<feature type="compositionally biased region" description="Basic and acidic residues" evidence="1">
    <location>
        <begin position="1"/>
        <end position="11"/>
    </location>
</feature>
<feature type="region of interest" description="Disordered" evidence="1">
    <location>
        <begin position="1"/>
        <end position="56"/>
    </location>
</feature>
<evidence type="ECO:0000313" key="2">
    <source>
        <dbReference type="EMBL" id="EGZ10384.1"/>
    </source>
</evidence>
<feature type="region of interest" description="Disordered" evidence="1">
    <location>
        <begin position="112"/>
        <end position="152"/>
    </location>
</feature>
<feature type="compositionally biased region" description="Basic and acidic residues" evidence="1">
    <location>
        <begin position="138"/>
        <end position="152"/>
    </location>
</feature>
<name>G4ZZN8_PHYSP</name>
<dbReference type="EMBL" id="JH159158">
    <property type="protein sequence ID" value="EGZ10384.1"/>
    <property type="molecule type" value="Genomic_DNA"/>
</dbReference>
<evidence type="ECO:0000256" key="1">
    <source>
        <dbReference type="SAM" id="MobiDB-lite"/>
    </source>
</evidence>
<evidence type="ECO:0000313" key="3">
    <source>
        <dbReference type="Proteomes" id="UP000002640"/>
    </source>
</evidence>
<organism evidence="2 3">
    <name type="scientific">Phytophthora sojae (strain P6497)</name>
    <name type="common">Soybean stem and root rot agent</name>
    <name type="synonym">Phytophthora megasperma f. sp. glycines</name>
    <dbReference type="NCBI Taxonomy" id="1094619"/>
    <lineage>
        <taxon>Eukaryota</taxon>
        <taxon>Sar</taxon>
        <taxon>Stramenopiles</taxon>
        <taxon>Oomycota</taxon>
        <taxon>Peronosporomycetes</taxon>
        <taxon>Peronosporales</taxon>
        <taxon>Peronosporaceae</taxon>
        <taxon>Phytophthora</taxon>
    </lineage>
</organism>
<dbReference type="Proteomes" id="UP000002640">
    <property type="component" value="Unassembled WGS sequence"/>
</dbReference>
<reference evidence="2 3" key="1">
    <citation type="journal article" date="2006" name="Science">
        <title>Phytophthora genome sequences uncover evolutionary origins and mechanisms of pathogenesis.</title>
        <authorList>
            <person name="Tyler B.M."/>
            <person name="Tripathy S."/>
            <person name="Zhang X."/>
            <person name="Dehal P."/>
            <person name="Jiang R.H."/>
            <person name="Aerts A."/>
            <person name="Arredondo F.D."/>
            <person name="Baxter L."/>
            <person name="Bensasson D."/>
            <person name="Beynon J.L."/>
            <person name="Chapman J."/>
            <person name="Damasceno C.M."/>
            <person name="Dorrance A.E."/>
            <person name="Dou D."/>
            <person name="Dickerman A.W."/>
            <person name="Dubchak I.L."/>
            <person name="Garbelotto M."/>
            <person name="Gijzen M."/>
            <person name="Gordon S.G."/>
            <person name="Govers F."/>
            <person name="Grunwald N.J."/>
            <person name="Huang W."/>
            <person name="Ivors K.L."/>
            <person name="Jones R.W."/>
            <person name="Kamoun S."/>
            <person name="Krampis K."/>
            <person name="Lamour K.H."/>
            <person name="Lee M.K."/>
            <person name="McDonald W.H."/>
            <person name="Medina M."/>
            <person name="Meijer H.J."/>
            <person name="Nordberg E.K."/>
            <person name="Maclean D.J."/>
            <person name="Ospina-Giraldo M.D."/>
            <person name="Morris P.F."/>
            <person name="Phuntumart V."/>
            <person name="Putnam N.H."/>
            <person name="Rash S."/>
            <person name="Rose J.K."/>
            <person name="Sakihama Y."/>
            <person name="Salamov A.A."/>
            <person name="Savidor A."/>
            <person name="Scheuring C.F."/>
            <person name="Smith B.M."/>
            <person name="Sobral B.W."/>
            <person name="Terry A."/>
            <person name="Torto-Alalibo T.A."/>
            <person name="Win J."/>
            <person name="Xu Z."/>
            <person name="Zhang H."/>
            <person name="Grigoriev I.V."/>
            <person name="Rokhsar D.S."/>
            <person name="Boore J.L."/>
        </authorList>
    </citation>
    <scope>NUCLEOTIDE SEQUENCE [LARGE SCALE GENOMIC DNA]</scope>
    <source>
        <strain evidence="2 3">P6497</strain>
    </source>
</reference>